<feature type="region of interest" description="Disordered" evidence="1">
    <location>
        <begin position="23"/>
        <end position="130"/>
    </location>
</feature>
<keyword evidence="3" id="KW-1185">Reference proteome</keyword>
<dbReference type="Proteomes" id="UP001155483">
    <property type="component" value="Unassembled WGS sequence"/>
</dbReference>
<dbReference type="EMBL" id="JAOTIF010000001">
    <property type="protein sequence ID" value="MCU7547954.1"/>
    <property type="molecule type" value="Genomic_DNA"/>
</dbReference>
<name>A0A9X2XS39_9BACT</name>
<organism evidence="2 3">
    <name type="scientific">Paraflavisolibacter caeni</name>
    <dbReference type="NCBI Taxonomy" id="2982496"/>
    <lineage>
        <taxon>Bacteria</taxon>
        <taxon>Pseudomonadati</taxon>
        <taxon>Bacteroidota</taxon>
        <taxon>Chitinophagia</taxon>
        <taxon>Chitinophagales</taxon>
        <taxon>Chitinophagaceae</taxon>
        <taxon>Paraflavisolibacter</taxon>
    </lineage>
</organism>
<dbReference type="AlphaFoldDB" id="A0A9X2XS39"/>
<evidence type="ECO:0000256" key="1">
    <source>
        <dbReference type="SAM" id="MobiDB-lite"/>
    </source>
</evidence>
<reference evidence="2" key="1">
    <citation type="submission" date="2022-09" db="EMBL/GenBank/DDBJ databases">
        <authorList>
            <person name="Yuan C."/>
            <person name="Ke Z."/>
        </authorList>
    </citation>
    <scope>NUCLEOTIDE SEQUENCE</scope>
    <source>
        <strain evidence="2">LB-8</strain>
    </source>
</reference>
<proteinExistence type="predicted"/>
<accession>A0A9X2XS39</accession>
<dbReference type="RefSeq" id="WP_279295398.1">
    <property type="nucleotide sequence ID" value="NZ_JAOTIF010000001.1"/>
</dbReference>
<reference evidence="2" key="2">
    <citation type="submission" date="2023-04" db="EMBL/GenBank/DDBJ databases">
        <title>Paracnuella aquatica gen. nov., sp. nov., a member of the family Chitinophagaceae isolated from a hot spring.</title>
        <authorList>
            <person name="Wang C."/>
        </authorList>
    </citation>
    <scope>NUCLEOTIDE SEQUENCE</scope>
    <source>
        <strain evidence="2">LB-8</strain>
    </source>
</reference>
<comment type="caution">
    <text evidence="2">The sequence shown here is derived from an EMBL/GenBank/DDBJ whole genome shotgun (WGS) entry which is preliminary data.</text>
</comment>
<sequence>MSILTVEPMFEESTLLDTLIAQAKGRAPKKKVEDDEASIEEEVAPKKSATKAPAKDEDEDDFDDEEDMDIDDEEDDWDPDFEEFDLPKSKKGGGKKGEEEEEDVKFEDDEDFKDMDLFNDSGFDDEDEDF</sequence>
<gene>
    <name evidence="2" type="ORF">OCK74_02460</name>
</gene>
<feature type="compositionally biased region" description="Acidic residues" evidence="1">
    <location>
        <begin position="99"/>
        <end position="113"/>
    </location>
</feature>
<protein>
    <submittedName>
        <fullName evidence="2">Uncharacterized protein</fullName>
    </submittedName>
</protein>
<evidence type="ECO:0000313" key="2">
    <source>
        <dbReference type="EMBL" id="MCU7547954.1"/>
    </source>
</evidence>
<evidence type="ECO:0000313" key="3">
    <source>
        <dbReference type="Proteomes" id="UP001155483"/>
    </source>
</evidence>
<feature type="compositionally biased region" description="Acidic residues" evidence="1">
    <location>
        <begin position="56"/>
        <end position="84"/>
    </location>
</feature>